<sequence>MSSITTDVSATLNGKNSFRVGDDVYRWNDRWITMVDVWADDNGPIREVDFTLGGNSWGTYLLKFSGKTDSTIVDKTTGTTDDNRVYIDFISFDSRGTNKLTLVNAEVGVINGYRGSETVKVGFYANAVTLGRGDDTLTLTGAGEVGTALLGRGDDRLITANGLINTVDMGRGNDTVSLGVGGADYIQLGRDADTIKFKALADPVKNVIVDGGEGISDDLPGAEDSDTVNFSAFSGRLRIDLNGRSDVETSDGIFTIRNFENAIGGKGRDVITANDDANLLSGGGGADIFVFGSRAAIKGDHVTDFDQGEKDRIDFSDIDANSAANGNQAFKFIAKAGFSDTAGELRYLVKSGDTLVQGDVNGDGKADFTLTIDGSFTLKAGDFIL</sequence>
<keyword evidence="2" id="KW-1185">Reference proteome</keyword>
<dbReference type="SUPFAM" id="SSF51120">
    <property type="entry name" value="beta-Roll"/>
    <property type="match status" value="1"/>
</dbReference>
<reference evidence="1" key="1">
    <citation type="submission" date="2022-04" db="EMBL/GenBank/DDBJ databases">
        <title>Shinella lacus sp. nov., a novel member of the genus Shinella from water.</title>
        <authorList>
            <person name="Deng Y."/>
        </authorList>
    </citation>
    <scope>NUCLEOTIDE SEQUENCE</scope>
    <source>
        <strain evidence="1">JCM 31239</strain>
    </source>
</reference>
<gene>
    <name evidence="1" type="ORF">GB928_017000</name>
</gene>
<dbReference type="Proteomes" id="UP001177080">
    <property type="component" value="Unassembled WGS sequence"/>
</dbReference>
<evidence type="ECO:0000313" key="2">
    <source>
        <dbReference type="Proteomes" id="UP001177080"/>
    </source>
</evidence>
<proteinExistence type="predicted"/>
<comment type="caution">
    <text evidence="1">The sequence shown here is derived from an EMBL/GenBank/DDBJ whole genome shotgun (WGS) entry which is preliminary data.</text>
</comment>
<name>A0ABT8XGM5_9HYPH</name>
<dbReference type="RefSeq" id="WP_244760563.1">
    <property type="nucleotide sequence ID" value="NZ_JALJCJ010000002.1"/>
</dbReference>
<organism evidence="1 2">
    <name type="scientific">Shinella curvata</name>
    <dbReference type="NCBI Taxonomy" id="1817964"/>
    <lineage>
        <taxon>Bacteria</taxon>
        <taxon>Pseudomonadati</taxon>
        <taxon>Pseudomonadota</taxon>
        <taxon>Alphaproteobacteria</taxon>
        <taxon>Hyphomicrobiales</taxon>
        <taxon>Rhizobiaceae</taxon>
        <taxon>Shinella</taxon>
    </lineage>
</organism>
<protein>
    <submittedName>
        <fullName evidence="1">M10 family metallopeptidase C-terminal domain-containing protein</fullName>
    </submittedName>
</protein>
<dbReference type="PRINTS" id="PR00313">
    <property type="entry name" value="CABNDNGRPT"/>
</dbReference>
<evidence type="ECO:0000313" key="1">
    <source>
        <dbReference type="EMBL" id="MDO6122895.1"/>
    </source>
</evidence>
<dbReference type="Gene3D" id="2.150.10.10">
    <property type="entry name" value="Serralysin-like metalloprotease, C-terminal"/>
    <property type="match status" value="1"/>
</dbReference>
<dbReference type="EMBL" id="WHSC02000007">
    <property type="protein sequence ID" value="MDO6122895.1"/>
    <property type="molecule type" value="Genomic_DNA"/>
</dbReference>
<dbReference type="InterPro" id="IPR011049">
    <property type="entry name" value="Serralysin-like_metalloprot_C"/>
</dbReference>
<accession>A0ABT8XGM5</accession>